<keyword evidence="7" id="KW-1185">Reference proteome</keyword>
<proteinExistence type="predicted"/>
<dbReference type="InterPro" id="IPR002569">
    <property type="entry name" value="Met_Sox_Rdtase_MsrA_dom"/>
</dbReference>
<evidence type="ECO:0000256" key="4">
    <source>
        <dbReference type="ARBA" id="ARBA00048782"/>
    </source>
</evidence>
<dbReference type="PANTHER" id="PTHR43774">
    <property type="entry name" value="PEPTIDE METHIONINE SULFOXIDE REDUCTASE"/>
    <property type="match status" value="1"/>
</dbReference>
<evidence type="ECO:0000256" key="3">
    <source>
        <dbReference type="ARBA" id="ARBA00047806"/>
    </source>
</evidence>
<dbReference type="GO" id="GO:0008113">
    <property type="term" value="F:peptide-methionine (S)-S-oxide reductase activity"/>
    <property type="evidence" value="ECO:0007669"/>
    <property type="project" value="UniProtKB-EC"/>
</dbReference>
<evidence type="ECO:0000259" key="5">
    <source>
        <dbReference type="Pfam" id="PF01625"/>
    </source>
</evidence>
<accession>A0A2M8H844</accession>
<dbReference type="PANTHER" id="PTHR43774:SF1">
    <property type="entry name" value="PEPTIDE METHIONINE SULFOXIDE REDUCTASE MSRA 2"/>
    <property type="match status" value="1"/>
</dbReference>
<organism evidence="6 7">
    <name type="scientific">Aeromonas lusitana</name>
    <dbReference type="NCBI Taxonomy" id="931529"/>
    <lineage>
        <taxon>Bacteria</taxon>
        <taxon>Pseudomonadati</taxon>
        <taxon>Pseudomonadota</taxon>
        <taxon>Gammaproteobacteria</taxon>
        <taxon>Aeromonadales</taxon>
        <taxon>Aeromonadaceae</taxon>
        <taxon>Aeromonas</taxon>
    </lineage>
</organism>
<comment type="catalytic activity">
    <reaction evidence="3">
        <text>L-methionyl-[protein] + [thioredoxin]-disulfide + H2O = L-methionyl-(S)-S-oxide-[protein] + [thioredoxin]-dithiol</text>
        <dbReference type="Rhea" id="RHEA:14217"/>
        <dbReference type="Rhea" id="RHEA-COMP:10698"/>
        <dbReference type="Rhea" id="RHEA-COMP:10700"/>
        <dbReference type="Rhea" id="RHEA-COMP:12313"/>
        <dbReference type="Rhea" id="RHEA-COMP:12315"/>
        <dbReference type="ChEBI" id="CHEBI:15377"/>
        <dbReference type="ChEBI" id="CHEBI:16044"/>
        <dbReference type="ChEBI" id="CHEBI:29950"/>
        <dbReference type="ChEBI" id="CHEBI:44120"/>
        <dbReference type="ChEBI" id="CHEBI:50058"/>
        <dbReference type="EC" id="1.8.4.11"/>
    </reaction>
</comment>
<dbReference type="Pfam" id="PF01625">
    <property type="entry name" value="PMSR"/>
    <property type="match status" value="1"/>
</dbReference>
<dbReference type="OrthoDB" id="4174719at2"/>
<comment type="caution">
    <text evidence="6">The sequence shown here is derived from an EMBL/GenBank/DDBJ whole genome shotgun (WGS) entry which is preliminary data.</text>
</comment>
<dbReference type="EC" id="1.8.4.11" evidence="1"/>
<sequence length="179" mass="20349">MTDNVSKFIYLLLLFAVRPLWADSAVLAAGDMWRAEAAFEAMVGVSRVETGYASPPDGSEARRQAVRVHFDNRRLGYGDLLGRFWQLVDGDDGEGQYCNRGKGFAPALLPQSDYQWRLAEASLARWRALHGRESRVSFWPQSQFTPAPEMEDWASRHPWRFGVYARRCGGWPLPEVSRP</sequence>
<name>A0A2M8H844_9GAMM</name>
<evidence type="ECO:0000313" key="6">
    <source>
        <dbReference type="EMBL" id="PJC92712.1"/>
    </source>
</evidence>
<evidence type="ECO:0000256" key="1">
    <source>
        <dbReference type="ARBA" id="ARBA00012502"/>
    </source>
</evidence>
<dbReference type="SUPFAM" id="SSF55068">
    <property type="entry name" value="Peptide methionine sulfoxide reductase"/>
    <property type="match status" value="1"/>
</dbReference>
<dbReference type="AlphaFoldDB" id="A0A2M8H844"/>
<dbReference type="EMBL" id="PGCP01000020">
    <property type="protein sequence ID" value="PJC92712.1"/>
    <property type="molecule type" value="Genomic_DNA"/>
</dbReference>
<dbReference type="InterPro" id="IPR036509">
    <property type="entry name" value="Met_Sox_Rdtase_MsrA_sf"/>
</dbReference>
<evidence type="ECO:0000256" key="2">
    <source>
        <dbReference type="ARBA" id="ARBA00023002"/>
    </source>
</evidence>
<dbReference type="Proteomes" id="UP000232060">
    <property type="component" value="Unassembled WGS sequence"/>
</dbReference>
<reference evidence="6 7" key="1">
    <citation type="submission" date="2017-11" db="EMBL/GenBank/DDBJ databases">
        <title>Draft genome sequence of environmental isolate Aeromonas lusitania sp. nov. MDC 2473.</title>
        <authorList>
            <person name="Colston S.M."/>
            <person name="Navarro A."/>
            <person name="Martinez-Murcia A.J."/>
            <person name="Graf J."/>
        </authorList>
    </citation>
    <scope>NUCLEOTIDE SEQUENCE [LARGE SCALE GENOMIC DNA]</scope>
    <source>
        <strain evidence="6 7">MDC 2473</strain>
    </source>
</reference>
<dbReference type="Gene3D" id="3.30.1060.10">
    <property type="entry name" value="Peptide methionine sulphoxide reductase MsrA"/>
    <property type="match status" value="1"/>
</dbReference>
<keyword evidence="2" id="KW-0560">Oxidoreductase</keyword>
<feature type="domain" description="Peptide methionine sulphoxide reductase MsrA" evidence="5">
    <location>
        <begin position="25"/>
        <end position="149"/>
    </location>
</feature>
<evidence type="ECO:0000313" key="7">
    <source>
        <dbReference type="Proteomes" id="UP000232060"/>
    </source>
</evidence>
<gene>
    <name evidence="6" type="ORF">CUC44_13595</name>
</gene>
<comment type="catalytic activity">
    <reaction evidence="4">
        <text>[thioredoxin]-disulfide + L-methionine + H2O = L-methionine (S)-S-oxide + [thioredoxin]-dithiol</text>
        <dbReference type="Rhea" id="RHEA:19993"/>
        <dbReference type="Rhea" id="RHEA-COMP:10698"/>
        <dbReference type="Rhea" id="RHEA-COMP:10700"/>
        <dbReference type="ChEBI" id="CHEBI:15377"/>
        <dbReference type="ChEBI" id="CHEBI:29950"/>
        <dbReference type="ChEBI" id="CHEBI:50058"/>
        <dbReference type="ChEBI" id="CHEBI:57844"/>
        <dbReference type="ChEBI" id="CHEBI:58772"/>
        <dbReference type="EC" id="1.8.4.11"/>
    </reaction>
</comment>
<dbReference type="RefSeq" id="WP_100860463.1">
    <property type="nucleotide sequence ID" value="NZ_PGCP01000020.1"/>
</dbReference>
<protein>
    <recommendedName>
        <fullName evidence="1">peptide-methionine (S)-S-oxide reductase</fullName>
        <ecNumber evidence="1">1.8.4.11</ecNumber>
    </recommendedName>
</protein>